<protein>
    <submittedName>
        <fullName evidence="2">Uncharacterized protein</fullName>
    </submittedName>
</protein>
<dbReference type="Proteomes" id="UP000249638">
    <property type="component" value="Unassembled WGS sequence"/>
</dbReference>
<name>A0A2W7P050_9BURK</name>
<sequence length="167" mass="18554">MSDSNNSKTHWKTLINPDYIGAYALPDGEDLTVTIDYVQSEEVTGSGGKKEVCTVAHLKGHKPMILNVTNSKSVHKLYGPYIEDWAGKDITLYASTTKLAGEMVECLRIRPNVTARKKPKIEAARFAKAIEAVKGGTYPARKLSDQFDLTPEQRKELKEATKQKEEA</sequence>
<dbReference type="EMBL" id="QKZN01000004">
    <property type="protein sequence ID" value="PZX29428.1"/>
    <property type="molecule type" value="Genomic_DNA"/>
</dbReference>
<gene>
    <name evidence="2" type="ORF">C7416_104433</name>
</gene>
<feature type="region of interest" description="Disordered" evidence="1">
    <location>
        <begin position="144"/>
        <end position="167"/>
    </location>
</feature>
<dbReference type="AlphaFoldDB" id="A0A2W7P050"/>
<organism evidence="2 3">
    <name type="scientific">Cupriavidus phytorum</name>
    <dbReference type="NCBI Taxonomy" id="3024399"/>
    <lineage>
        <taxon>Bacteria</taxon>
        <taxon>Pseudomonadati</taxon>
        <taxon>Pseudomonadota</taxon>
        <taxon>Betaproteobacteria</taxon>
        <taxon>Burkholderiales</taxon>
        <taxon>Burkholderiaceae</taxon>
        <taxon>Cupriavidus</taxon>
    </lineage>
</organism>
<reference evidence="2" key="1">
    <citation type="submission" date="2018-06" db="EMBL/GenBank/DDBJ databases">
        <title>Genomic Encyclopedia of Type Strains, Phase IV (KMG-V): Genome sequencing to study the core and pangenomes of soil and plant-associated prokaryotes.</title>
        <authorList>
            <person name="Whitman W."/>
        </authorList>
    </citation>
    <scope>NUCLEOTIDE SEQUENCE [LARGE SCALE GENOMIC DNA]</scope>
    <source>
        <strain evidence="2">MLR2-44</strain>
    </source>
</reference>
<keyword evidence="3" id="KW-1185">Reference proteome</keyword>
<evidence type="ECO:0000313" key="3">
    <source>
        <dbReference type="Proteomes" id="UP000249638"/>
    </source>
</evidence>
<evidence type="ECO:0000313" key="2">
    <source>
        <dbReference type="EMBL" id="PZX29428.1"/>
    </source>
</evidence>
<proteinExistence type="predicted"/>
<evidence type="ECO:0000256" key="1">
    <source>
        <dbReference type="SAM" id="MobiDB-lite"/>
    </source>
</evidence>
<feature type="compositionally biased region" description="Basic and acidic residues" evidence="1">
    <location>
        <begin position="151"/>
        <end position="167"/>
    </location>
</feature>
<comment type="caution">
    <text evidence="2">The sequence shown here is derived from an EMBL/GenBank/DDBJ whole genome shotgun (WGS) entry which is preliminary data.</text>
</comment>
<accession>A0A2W7P050</accession>